<keyword evidence="1" id="KW-1133">Transmembrane helix</keyword>
<organism evidence="2 3">
    <name type="scientific">Blautia hansenii DSM 20583</name>
    <dbReference type="NCBI Taxonomy" id="537007"/>
    <lineage>
        <taxon>Bacteria</taxon>
        <taxon>Bacillati</taxon>
        <taxon>Bacillota</taxon>
        <taxon>Clostridia</taxon>
        <taxon>Lachnospirales</taxon>
        <taxon>Lachnospiraceae</taxon>
        <taxon>Blautia</taxon>
    </lineage>
</organism>
<dbReference type="EMBL" id="ABYU02000016">
    <property type="protein sequence ID" value="EEX21855.1"/>
    <property type="molecule type" value="Genomic_DNA"/>
</dbReference>
<evidence type="ECO:0000256" key="1">
    <source>
        <dbReference type="SAM" id="Phobius"/>
    </source>
</evidence>
<protein>
    <submittedName>
        <fullName evidence="2">Uncharacterized protein</fullName>
    </submittedName>
</protein>
<name>C9L7W0_BLAHA</name>
<keyword evidence="1" id="KW-0472">Membrane</keyword>
<sequence>MWVLFLLAVLGYAVLGLIIVWIGNKVINSIKKDDKKIEKELEEDHKP</sequence>
<keyword evidence="1" id="KW-0812">Transmembrane</keyword>
<dbReference type="Proteomes" id="UP000003755">
    <property type="component" value="Unassembled WGS sequence"/>
</dbReference>
<gene>
    <name evidence="2" type="ORF">BLAHAN_05483</name>
</gene>
<feature type="transmembrane region" description="Helical" evidence="1">
    <location>
        <begin position="6"/>
        <end position="27"/>
    </location>
</feature>
<dbReference type="HOGENOM" id="CLU_212683_0_0_9"/>
<evidence type="ECO:0000313" key="3">
    <source>
        <dbReference type="Proteomes" id="UP000003755"/>
    </source>
</evidence>
<keyword evidence="3" id="KW-1185">Reference proteome</keyword>
<reference evidence="2" key="1">
    <citation type="submission" date="2009-09" db="EMBL/GenBank/DDBJ databases">
        <authorList>
            <person name="Weinstock G."/>
            <person name="Sodergren E."/>
            <person name="Clifton S."/>
            <person name="Fulton L."/>
            <person name="Fulton B."/>
            <person name="Courtney L."/>
            <person name="Fronick C."/>
            <person name="Harrison M."/>
            <person name="Strong C."/>
            <person name="Farmer C."/>
            <person name="Delahaunty K."/>
            <person name="Markovic C."/>
            <person name="Hall O."/>
            <person name="Minx P."/>
            <person name="Tomlinson C."/>
            <person name="Mitreva M."/>
            <person name="Nelson J."/>
            <person name="Hou S."/>
            <person name="Wollam A."/>
            <person name="Pepin K.H."/>
            <person name="Johnson M."/>
            <person name="Bhonagiri V."/>
            <person name="Nash W.E."/>
            <person name="Warren W."/>
            <person name="Chinwalla A."/>
            <person name="Mardis E.R."/>
            <person name="Wilson R.K."/>
        </authorList>
    </citation>
    <scope>NUCLEOTIDE SEQUENCE [LARGE SCALE GENOMIC DNA]</scope>
    <source>
        <strain evidence="2">DSM 20583</strain>
    </source>
</reference>
<dbReference type="RefSeq" id="WP_003020685.1">
    <property type="nucleotide sequence ID" value="NZ_CP022413.2"/>
</dbReference>
<dbReference type="AlphaFoldDB" id="C9L7W0"/>
<proteinExistence type="predicted"/>
<accession>C9L7W0</accession>
<evidence type="ECO:0000313" key="2">
    <source>
        <dbReference type="EMBL" id="EEX21855.1"/>
    </source>
</evidence>
<comment type="caution">
    <text evidence="2">The sequence shown here is derived from an EMBL/GenBank/DDBJ whole genome shotgun (WGS) entry which is preliminary data.</text>
</comment>